<dbReference type="Proteomes" id="UP001241377">
    <property type="component" value="Unassembled WGS sequence"/>
</dbReference>
<gene>
    <name evidence="1" type="ORF">QFC19_002704</name>
</gene>
<organism evidence="1 2">
    <name type="scientific">Naganishia cerealis</name>
    <dbReference type="NCBI Taxonomy" id="610337"/>
    <lineage>
        <taxon>Eukaryota</taxon>
        <taxon>Fungi</taxon>
        <taxon>Dikarya</taxon>
        <taxon>Basidiomycota</taxon>
        <taxon>Agaricomycotina</taxon>
        <taxon>Tremellomycetes</taxon>
        <taxon>Filobasidiales</taxon>
        <taxon>Filobasidiaceae</taxon>
        <taxon>Naganishia</taxon>
    </lineage>
</organism>
<protein>
    <submittedName>
        <fullName evidence="1">Uncharacterized protein</fullName>
    </submittedName>
</protein>
<name>A0ACC2W7Q2_9TREE</name>
<comment type="caution">
    <text evidence="1">The sequence shown here is derived from an EMBL/GenBank/DDBJ whole genome shotgun (WGS) entry which is preliminary data.</text>
</comment>
<dbReference type="EMBL" id="JASBWR010000024">
    <property type="protein sequence ID" value="KAJ9107799.1"/>
    <property type="molecule type" value="Genomic_DNA"/>
</dbReference>
<proteinExistence type="predicted"/>
<accession>A0ACC2W7Q2</accession>
<sequence>MSVLKAIVLRRFPEVQETEADPTGNPSKSPLAEISKKIVERMGGFQKIASKTIQENEPVVGAEHPKTVLGDMAERRNLRSQDMGARENLRRPSGSTGGVTSHHFPIDGLGEMERENLFPMVQAESKIVIPGNPVESSLDKRLRIYPGTSPYDASVHLNNFIRNGRNPKGHVRNNTDNSSYLDTAEEIVKTAPKESINIAVWNVLLSGFAKERKYQRMFKLFNDMKKRGIRPSSRTYAIMLNNYPSSHDAPEKTLSRATLLYDEAQRHIQQVLSQIAEAKETEGYELSSDRPSSKAASGLPQLDIEAEAAEEMEGLKLDAYTSGNAVAPTNAYLGLLCHFAQFEEMKRVYDAMPKEGPMAPDGKTYTILFEGNIAYNRVGTERGKSARNSASVRTGTRSQDVAKKDKEILFDSQQIWNEIMSREEKITRKAKKQAQQNQRSGARLMDEQESSIIDDRLVVTALRAFMAGTLEDQSYALNEIVPTVYGLSSPGRASSAFAKTTNSSLAVHIDVTERAVETILKLCLATDRPQEGAHYAHQFLNMPKVFVSQLGLTHYNAMLAMFSKLNDAGQCLQLLDTKPDFLQGRGWPRSSWIYALKAAKFAGDWDNFKIAFTRMSRMLPTGTPDAEATKTSIEKGIPVDDQMSSLLLATAASTNRISVVRDALRTFAYCYADRPVATTTDDTDAEYWRRQLVDNAERCMSKVEAAGRDAESGRDVAEEKSWSDLVASLRLARVESKNAPQSGSSNQDDSNPRVRRESPRSSPRQRSDQWRPSNSRRA</sequence>
<reference evidence="1" key="1">
    <citation type="submission" date="2023-04" db="EMBL/GenBank/DDBJ databases">
        <title>Draft Genome sequencing of Naganishia species isolated from polar environments using Oxford Nanopore Technology.</title>
        <authorList>
            <person name="Leo P."/>
            <person name="Venkateswaran K."/>
        </authorList>
    </citation>
    <scope>NUCLEOTIDE SEQUENCE</scope>
    <source>
        <strain evidence="1">MNA-CCFEE 5261</strain>
    </source>
</reference>
<keyword evidence="2" id="KW-1185">Reference proteome</keyword>
<evidence type="ECO:0000313" key="1">
    <source>
        <dbReference type="EMBL" id="KAJ9107799.1"/>
    </source>
</evidence>
<evidence type="ECO:0000313" key="2">
    <source>
        <dbReference type="Proteomes" id="UP001241377"/>
    </source>
</evidence>